<evidence type="ECO:0000313" key="3">
    <source>
        <dbReference type="Proteomes" id="UP000011087"/>
    </source>
</evidence>
<dbReference type="PaxDb" id="55529-EKX39473"/>
<dbReference type="GeneID" id="17296253"/>
<evidence type="ECO:0000313" key="2">
    <source>
        <dbReference type="EnsemblProtists" id="EKX39473"/>
    </source>
</evidence>
<organism evidence="1">
    <name type="scientific">Guillardia theta (strain CCMP2712)</name>
    <name type="common">Cryptophyte</name>
    <dbReference type="NCBI Taxonomy" id="905079"/>
    <lineage>
        <taxon>Eukaryota</taxon>
        <taxon>Cryptophyceae</taxon>
        <taxon>Pyrenomonadales</taxon>
        <taxon>Geminigeraceae</taxon>
        <taxon>Guillardia</taxon>
    </lineage>
</organism>
<dbReference type="Proteomes" id="UP000011087">
    <property type="component" value="Unassembled WGS sequence"/>
</dbReference>
<reference evidence="2" key="3">
    <citation type="submission" date="2016-03" db="UniProtKB">
        <authorList>
            <consortium name="EnsemblProtists"/>
        </authorList>
    </citation>
    <scope>IDENTIFICATION</scope>
</reference>
<accession>L1ITB4</accession>
<evidence type="ECO:0000313" key="1">
    <source>
        <dbReference type="EMBL" id="EKX39473.1"/>
    </source>
</evidence>
<dbReference type="AlphaFoldDB" id="L1ITB4"/>
<reference evidence="3" key="2">
    <citation type="submission" date="2012-11" db="EMBL/GenBank/DDBJ databases">
        <authorList>
            <person name="Kuo A."/>
            <person name="Curtis B.A."/>
            <person name="Tanifuji G."/>
            <person name="Burki F."/>
            <person name="Gruber A."/>
            <person name="Irimia M."/>
            <person name="Maruyama S."/>
            <person name="Arias M.C."/>
            <person name="Ball S.G."/>
            <person name="Gile G.H."/>
            <person name="Hirakawa Y."/>
            <person name="Hopkins J.F."/>
            <person name="Rensing S.A."/>
            <person name="Schmutz J."/>
            <person name="Symeonidi A."/>
            <person name="Elias M."/>
            <person name="Eveleigh R.J."/>
            <person name="Herman E.K."/>
            <person name="Klute M.J."/>
            <person name="Nakayama T."/>
            <person name="Obornik M."/>
            <person name="Reyes-Prieto A."/>
            <person name="Armbrust E.V."/>
            <person name="Aves S.J."/>
            <person name="Beiko R.G."/>
            <person name="Coutinho P."/>
            <person name="Dacks J.B."/>
            <person name="Durnford D.G."/>
            <person name="Fast N.M."/>
            <person name="Green B.R."/>
            <person name="Grisdale C."/>
            <person name="Hempe F."/>
            <person name="Henrissat B."/>
            <person name="Hoppner M.P."/>
            <person name="Ishida K.-I."/>
            <person name="Kim E."/>
            <person name="Koreny L."/>
            <person name="Kroth P.G."/>
            <person name="Liu Y."/>
            <person name="Malik S.-B."/>
            <person name="Maier U.G."/>
            <person name="McRose D."/>
            <person name="Mock T."/>
            <person name="Neilson J.A."/>
            <person name="Onodera N.T."/>
            <person name="Poole A.M."/>
            <person name="Pritham E.J."/>
            <person name="Richards T.A."/>
            <person name="Rocap G."/>
            <person name="Roy S.W."/>
            <person name="Sarai C."/>
            <person name="Schaack S."/>
            <person name="Shirato S."/>
            <person name="Slamovits C.H."/>
            <person name="Spencer D.F."/>
            <person name="Suzuki S."/>
            <person name="Worden A.Z."/>
            <person name="Zauner S."/>
            <person name="Barry K."/>
            <person name="Bell C."/>
            <person name="Bharti A.K."/>
            <person name="Crow J.A."/>
            <person name="Grimwood J."/>
            <person name="Kramer R."/>
            <person name="Lindquist E."/>
            <person name="Lucas S."/>
            <person name="Salamov A."/>
            <person name="McFadden G.I."/>
            <person name="Lane C.E."/>
            <person name="Keeling P.J."/>
            <person name="Gray M.W."/>
            <person name="Grigoriev I.V."/>
            <person name="Archibald J.M."/>
        </authorList>
    </citation>
    <scope>NUCLEOTIDE SEQUENCE</scope>
    <source>
        <strain evidence="3">CCMP2712</strain>
    </source>
</reference>
<proteinExistence type="predicted"/>
<keyword evidence="3" id="KW-1185">Reference proteome</keyword>
<sequence>MPPDDYIAPAGASPNTWPAIYNNLQNIDYCTTTFSHLGNRIKCMKSFTPSPMLP</sequence>
<dbReference type="HOGENOM" id="CLU_198597_0_0_1"/>
<dbReference type="KEGG" id="gtt:GUITHDRAFT_154426"/>
<dbReference type="EnsemblProtists" id="EKX39473">
    <property type="protein sequence ID" value="EKX39473"/>
    <property type="gene ID" value="GUITHDRAFT_154426"/>
</dbReference>
<dbReference type="RefSeq" id="XP_005826453.1">
    <property type="nucleotide sequence ID" value="XM_005826396.1"/>
</dbReference>
<gene>
    <name evidence="1" type="ORF">GUITHDRAFT_154426</name>
</gene>
<dbReference type="EMBL" id="JH993039">
    <property type="protein sequence ID" value="EKX39473.1"/>
    <property type="molecule type" value="Genomic_DNA"/>
</dbReference>
<protein>
    <submittedName>
        <fullName evidence="1 2">Uncharacterized protein</fullName>
    </submittedName>
</protein>
<reference evidence="1 3" key="1">
    <citation type="journal article" date="2012" name="Nature">
        <title>Algal genomes reveal evolutionary mosaicism and the fate of nucleomorphs.</title>
        <authorList>
            <consortium name="DOE Joint Genome Institute"/>
            <person name="Curtis B.A."/>
            <person name="Tanifuji G."/>
            <person name="Burki F."/>
            <person name="Gruber A."/>
            <person name="Irimia M."/>
            <person name="Maruyama S."/>
            <person name="Arias M.C."/>
            <person name="Ball S.G."/>
            <person name="Gile G.H."/>
            <person name="Hirakawa Y."/>
            <person name="Hopkins J.F."/>
            <person name="Kuo A."/>
            <person name="Rensing S.A."/>
            <person name="Schmutz J."/>
            <person name="Symeonidi A."/>
            <person name="Elias M."/>
            <person name="Eveleigh R.J."/>
            <person name="Herman E.K."/>
            <person name="Klute M.J."/>
            <person name="Nakayama T."/>
            <person name="Obornik M."/>
            <person name="Reyes-Prieto A."/>
            <person name="Armbrust E.V."/>
            <person name="Aves S.J."/>
            <person name="Beiko R.G."/>
            <person name="Coutinho P."/>
            <person name="Dacks J.B."/>
            <person name="Durnford D.G."/>
            <person name="Fast N.M."/>
            <person name="Green B.R."/>
            <person name="Grisdale C.J."/>
            <person name="Hempel F."/>
            <person name="Henrissat B."/>
            <person name="Hoppner M.P."/>
            <person name="Ishida K."/>
            <person name="Kim E."/>
            <person name="Koreny L."/>
            <person name="Kroth P.G."/>
            <person name="Liu Y."/>
            <person name="Malik S.B."/>
            <person name="Maier U.G."/>
            <person name="McRose D."/>
            <person name="Mock T."/>
            <person name="Neilson J.A."/>
            <person name="Onodera N.T."/>
            <person name="Poole A.M."/>
            <person name="Pritham E.J."/>
            <person name="Richards T.A."/>
            <person name="Rocap G."/>
            <person name="Roy S.W."/>
            <person name="Sarai C."/>
            <person name="Schaack S."/>
            <person name="Shirato S."/>
            <person name="Slamovits C.H."/>
            <person name="Spencer D.F."/>
            <person name="Suzuki S."/>
            <person name="Worden A.Z."/>
            <person name="Zauner S."/>
            <person name="Barry K."/>
            <person name="Bell C."/>
            <person name="Bharti A.K."/>
            <person name="Crow J.A."/>
            <person name="Grimwood J."/>
            <person name="Kramer R."/>
            <person name="Lindquist E."/>
            <person name="Lucas S."/>
            <person name="Salamov A."/>
            <person name="McFadden G.I."/>
            <person name="Lane C.E."/>
            <person name="Keeling P.J."/>
            <person name="Gray M.W."/>
            <person name="Grigoriev I.V."/>
            <person name="Archibald J.M."/>
        </authorList>
    </citation>
    <scope>NUCLEOTIDE SEQUENCE</scope>
    <source>
        <strain evidence="1 3">CCMP2712</strain>
    </source>
</reference>
<name>L1ITB4_GUITC</name>